<keyword evidence="3" id="KW-1185">Reference proteome</keyword>
<evidence type="ECO:0000313" key="2">
    <source>
        <dbReference type="EMBL" id="MPC21141.1"/>
    </source>
</evidence>
<accession>A0A5B7DHZ2</accession>
<organism evidence="2 3">
    <name type="scientific">Portunus trituberculatus</name>
    <name type="common">Swimming crab</name>
    <name type="synonym">Neptunus trituberculatus</name>
    <dbReference type="NCBI Taxonomy" id="210409"/>
    <lineage>
        <taxon>Eukaryota</taxon>
        <taxon>Metazoa</taxon>
        <taxon>Ecdysozoa</taxon>
        <taxon>Arthropoda</taxon>
        <taxon>Crustacea</taxon>
        <taxon>Multicrustacea</taxon>
        <taxon>Malacostraca</taxon>
        <taxon>Eumalacostraca</taxon>
        <taxon>Eucarida</taxon>
        <taxon>Decapoda</taxon>
        <taxon>Pleocyemata</taxon>
        <taxon>Brachyura</taxon>
        <taxon>Eubrachyura</taxon>
        <taxon>Portunoidea</taxon>
        <taxon>Portunidae</taxon>
        <taxon>Portuninae</taxon>
        <taxon>Portunus</taxon>
    </lineage>
</organism>
<name>A0A5B7DHZ2_PORTR</name>
<dbReference type="AlphaFoldDB" id="A0A5B7DHZ2"/>
<protein>
    <submittedName>
        <fullName evidence="2">Uncharacterized protein</fullName>
    </submittedName>
</protein>
<sequence length="69" mass="7442">MSSLLALSPGTATRMRSDSSPLPHRLGRTPQPVLAQRLAVEEAREEGSELMGLRVQLVLGTSSRLREGS</sequence>
<dbReference type="EMBL" id="VSRR010000946">
    <property type="protein sequence ID" value="MPC21141.1"/>
    <property type="molecule type" value="Genomic_DNA"/>
</dbReference>
<dbReference type="Proteomes" id="UP000324222">
    <property type="component" value="Unassembled WGS sequence"/>
</dbReference>
<feature type="region of interest" description="Disordered" evidence="1">
    <location>
        <begin position="1"/>
        <end position="29"/>
    </location>
</feature>
<reference evidence="2 3" key="1">
    <citation type="submission" date="2019-05" db="EMBL/GenBank/DDBJ databases">
        <title>Another draft genome of Portunus trituberculatus and its Hox gene families provides insights of decapod evolution.</title>
        <authorList>
            <person name="Jeong J.-H."/>
            <person name="Song I."/>
            <person name="Kim S."/>
            <person name="Choi T."/>
            <person name="Kim D."/>
            <person name="Ryu S."/>
            <person name="Kim W."/>
        </authorList>
    </citation>
    <scope>NUCLEOTIDE SEQUENCE [LARGE SCALE GENOMIC DNA]</scope>
    <source>
        <tissue evidence="2">Muscle</tissue>
    </source>
</reference>
<gene>
    <name evidence="2" type="ORF">E2C01_014116</name>
</gene>
<evidence type="ECO:0000256" key="1">
    <source>
        <dbReference type="SAM" id="MobiDB-lite"/>
    </source>
</evidence>
<evidence type="ECO:0000313" key="3">
    <source>
        <dbReference type="Proteomes" id="UP000324222"/>
    </source>
</evidence>
<comment type="caution">
    <text evidence="2">The sequence shown here is derived from an EMBL/GenBank/DDBJ whole genome shotgun (WGS) entry which is preliminary data.</text>
</comment>
<proteinExistence type="predicted"/>